<dbReference type="SUPFAM" id="SSF50346">
    <property type="entry name" value="PRC-barrel domain"/>
    <property type="match status" value="1"/>
</dbReference>
<sequence length="91" mass="10364">MITLSAMQMKDIVFIEDGTKIGNLTDIEINVEIGRITNLVVATKSKVFGVFGESREIIIPWENVMKIGQDVILVKKDNYTFHEPNQIRVKE</sequence>
<evidence type="ECO:0000313" key="2">
    <source>
        <dbReference type="EMBL" id="PWU68942.1"/>
    </source>
</evidence>
<dbReference type="Pfam" id="PF05239">
    <property type="entry name" value="PRC"/>
    <property type="match status" value="1"/>
</dbReference>
<dbReference type="InterPro" id="IPR027275">
    <property type="entry name" value="PRC-brl_dom"/>
</dbReference>
<organism evidence="2 3">
    <name type="scientific">Gracilibacillus dipsosauri</name>
    <dbReference type="NCBI Taxonomy" id="178340"/>
    <lineage>
        <taxon>Bacteria</taxon>
        <taxon>Bacillati</taxon>
        <taxon>Bacillota</taxon>
        <taxon>Bacilli</taxon>
        <taxon>Bacillales</taxon>
        <taxon>Bacillaceae</taxon>
        <taxon>Gracilibacillus</taxon>
    </lineage>
</organism>
<dbReference type="Proteomes" id="UP000245624">
    <property type="component" value="Unassembled WGS sequence"/>
</dbReference>
<feature type="domain" description="PRC-barrel" evidence="1">
    <location>
        <begin position="13"/>
        <end position="76"/>
    </location>
</feature>
<dbReference type="InterPro" id="IPR014238">
    <property type="entry name" value="Spore_YlmC/YmxH"/>
</dbReference>
<dbReference type="EMBL" id="QGTD01000008">
    <property type="protein sequence ID" value="PWU68942.1"/>
    <property type="molecule type" value="Genomic_DNA"/>
</dbReference>
<proteinExistence type="predicted"/>
<accession>A0A317KZG2</accession>
<dbReference type="PANTHER" id="PTHR40061:SF1">
    <property type="entry name" value="SPORULATION PROTEIN YLMC-RELATED"/>
    <property type="match status" value="1"/>
</dbReference>
<evidence type="ECO:0000313" key="3">
    <source>
        <dbReference type="Proteomes" id="UP000245624"/>
    </source>
</evidence>
<name>A0A317KZG2_9BACI</name>
<gene>
    <name evidence="2" type="ORF">DLJ74_11050</name>
</gene>
<dbReference type="PANTHER" id="PTHR40061">
    <property type="entry name" value="SPORULATION PROTEIN YLMC-RELATED"/>
    <property type="match status" value="1"/>
</dbReference>
<dbReference type="AlphaFoldDB" id="A0A317KZG2"/>
<dbReference type="NCBIfam" id="TIGR02888">
    <property type="entry name" value="spore_YlmC_YmxH"/>
    <property type="match status" value="1"/>
</dbReference>
<dbReference type="Gene3D" id="2.30.30.240">
    <property type="entry name" value="PRC-barrel domain"/>
    <property type="match status" value="1"/>
</dbReference>
<dbReference type="OrthoDB" id="6024937at2"/>
<protein>
    <submittedName>
        <fullName evidence="2">YlmC/YmxH family sporulation protein</fullName>
    </submittedName>
</protein>
<dbReference type="InterPro" id="IPR011033">
    <property type="entry name" value="PRC_barrel-like_sf"/>
</dbReference>
<reference evidence="2 3" key="1">
    <citation type="submission" date="2018-05" db="EMBL/GenBank/DDBJ databases">
        <title>Genomic analysis of Gracilibacillus dipsosauri DD1 reveals novel features of a salt-tolerant amylase.</title>
        <authorList>
            <person name="Deutch C.E."/>
            <person name="Yang S."/>
        </authorList>
    </citation>
    <scope>NUCLEOTIDE SEQUENCE [LARGE SCALE GENOMIC DNA]</scope>
    <source>
        <strain evidence="2 3">DD1</strain>
    </source>
</reference>
<comment type="caution">
    <text evidence="2">The sequence shown here is derived from an EMBL/GenBank/DDBJ whole genome shotgun (WGS) entry which is preliminary data.</text>
</comment>
<dbReference type="RefSeq" id="WP_054787599.1">
    <property type="nucleotide sequence ID" value="NZ_JAJUIE010000001.1"/>
</dbReference>
<keyword evidence="3" id="KW-1185">Reference proteome</keyword>
<evidence type="ECO:0000259" key="1">
    <source>
        <dbReference type="Pfam" id="PF05239"/>
    </source>
</evidence>